<feature type="transmembrane region" description="Helical" evidence="13">
    <location>
        <begin position="279"/>
        <end position="304"/>
    </location>
</feature>
<keyword evidence="3" id="KW-0813">Transport</keyword>
<keyword evidence="7" id="KW-0915">Sodium</keyword>
<dbReference type="EMBL" id="BLXT01006839">
    <property type="protein sequence ID" value="GFO33952.1"/>
    <property type="molecule type" value="Genomic_DNA"/>
</dbReference>
<feature type="transmembrane region" description="Helical" evidence="13">
    <location>
        <begin position="384"/>
        <end position="404"/>
    </location>
</feature>
<feature type="transmembrane region" description="Helical" evidence="13">
    <location>
        <begin position="159"/>
        <end position="177"/>
    </location>
</feature>
<feature type="compositionally biased region" description="Basic and acidic residues" evidence="12">
    <location>
        <begin position="698"/>
        <end position="710"/>
    </location>
</feature>
<evidence type="ECO:0000256" key="3">
    <source>
        <dbReference type="ARBA" id="ARBA00022448"/>
    </source>
</evidence>
<feature type="region of interest" description="Disordered" evidence="12">
    <location>
        <begin position="665"/>
        <end position="726"/>
    </location>
</feature>
<keyword evidence="10" id="KW-0739">Sodium transport</keyword>
<keyword evidence="4" id="KW-1003">Cell membrane</keyword>
<evidence type="ECO:0000256" key="10">
    <source>
        <dbReference type="ARBA" id="ARBA00023201"/>
    </source>
</evidence>
<evidence type="ECO:0000256" key="9">
    <source>
        <dbReference type="ARBA" id="ARBA00023136"/>
    </source>
</evidence>
<dbReference type="PROSITE" id="PS50283">
    <property type="entry name" value="NA_SOLUT_SYMP_3"/>
    <property type="match status" value="1"/>
</dbReference>
<keyword evidence="8" id="KW-0406">Ion transport</keyword>
<feature type="transmembrane region" description="Helical" evidence="13">
    <location>
        <begin position="52"/>
        <end position="71"/>
    </location>
</feature>
<keyword evidence="9 13" id="KW-0472">Membrane</keyword>
<dbReference type="GO" id="GO:0005886">
    <property type="term" value="C:plasma membrane"/>
    <property type="evidence" value="ECO:0007669"/>
    <property type="project" value="UniProtKB-SubCell"/>
</dbReference>
<accession>A0AAV4CQ09</accession>
<feature type="transmembrane region" description="Helical" evidence="13">
    <location>
        <begin position="416"/>
        <end position="439"/>
    </location>
</feature>
<evidence type="ECO:0000256" key="6">
    <source>
        <dbReference type="ARBA" id="ARBA00022989"/>
    </source>
</evidence>
<feature type="transmembrane region" description="Helical" evidence="13">
    <location>
        <begin position="126"/>
        <end position="147"/>
    </location>
</feature>
<dbReference type="InterPro" id="IPR038377">
    <property type="entry name" value="Na/Glc_symporter_sf"/>
</dbReference>
<feature type="transmembrane region" description="Helical" evidence="13">
    <location>
        <begin position="555"/>
        <end position="576"/>
    </location>
</feature>
<dbReference type="InterPro" id="IPR001734">
    <property type="entry name" value="Na/solute_symporter"/>
</dbReference>
<feature type="transmembrane region" description="Helical" evidence="13">
    <location>
        <begin position="451"/>
        <end position="468"/>
    </location>
</feature>
<evidence type="ECO:0000256" key="5">
    <source>
        <dbReference type="ARBA" id="ARBA00022692"/>
    </source>
</evidence>
<protein>
    <submittedName>
        <fullName evidence="14">Sodium-coupled monocarboxylate transporter 1</fullName>
    </submittedName>
</protein>
<dbReference type="PANTHER" id="PTHR42985">
    <property type="entry name" value="SODIUM-COUPLED MONOCARBOXYLATE TRANSPORTER"/>
    <property type="match status" value="1"/>
</dbReference>
<evidence type="ECO:0000256" key="2">
    <source>
        <dbReference type="ARBA" id="ARBA00006434"/>
    </source>
</evidence>
<sequence>MVHLKNEFTPWDYLVFIGMLVISMAIGVFFALRGDRQRTQGEYLMGGRSMSLLPVAISILVSFQSAILMLGTPAEMYTQGAEFFISVFGSGLGFVIGGVMFVPLLYPLGITSAFEYLERRFHSRAVRLLGTCIMTISQLTYMGIASYAPSTALEAVTGFPVWATLLIIGVVATFYTTIGGMKAVVWTDVFQACVMFAGITSIVIQGTIKANGFARVWEINQEWDRTHFFTWSADPRIRHTVWSLVIGNALSWMGISGLSQPAVQRYCSLPTLRQAQASVLINVIGIFAFFIMACSAGMVMFAYYAGQNCDLIGQGLVDNPNQLIPYLVMDILAYPAVPGLFMSSLFSGALSSVSSSMNSLAAITWEDALKPHLGRRLTEYKKTVVIKILVAAYGLIAVAISYLMTYVEGTVIQAAVSFQAPTGGALTGLFLLGALFPFANKYAAVSFQAPTGGALTGLFLLGALFPFANKYGAFVGGFAGLCIGMWRAVGGYVKGLEYKILPFPNGTCTSGVALNSSMYTEAPETSTVFTTQASCTSSSAENEKGIFDDFYSISYMWVAMLTISTCLVAGVVVSLATRRWMTKEEKEVPTMYQIPVFTRIFCCLPDSWLYYLDCCRPFEKPEDIAHRRDVEIYVDPPSEMNIFGPPFTHDEKKLVNGNSQSVEMQEKNNGVNNPGFVKEGDLRLLGPPSGQGAGRGARTRDRRVPPDLRSDSLATASPPLHRDLEL</sequence>
<feature type="transmembrane region" description="Helical" evidence="13">
    <location>
        <begin position="240"/>
        <end position="258"/>
    </location>
</feature>
<reference evidence="14 15" key="1">
    <citation type="journal article" date="2021" name="Elife">
        <title>Chloroplast acquisition without the gene transfer in kleptoplastic sea slugs, Plakobranchus ocellatus.</title>
        <authorList>
            <person name="Maeda T."/>
            <person name="Takahashi S."/>
            <person name="Yoshida T."/>
            <person name="Shimamura S."/>
            <person name="Takaki Y."/>
            <person name="Nagai Y."/>
            <person name="Toyoda A."/>
            <person name="Suzuki Y."/>
            <person name="Arimoto A."/>
            <person name="Ishii H."/>
            <person name="Satoh N."/>
            <person name="Nishiyama T."/>
            <person name="Hasebe M."/>
            <person name="Maruyama T."/>
            <person name="Minagawa J."/>
            <person name="Obokata J."/>
            <person name="Shigenobu S."/>
        </authorList>
    </citation>
    <scope>NUCLEOTIDE SEQUENCE [LARGE SCALE GENOMIC DNA]</scope>
</reference>
<evidence type="ECO:0000256" key="11">
    <source>
        <dbReference type="RuleBase" id="RU362091"/>
    </source>
</evidence>
<dbReference type="NCBIfam" id="TIGR00813">
    <property type="entry name" value="sss"/>
    <property type="match status" value="1"/>
</dbReference>
<gene>
    <name evidence="14" type="ORF">PoB_006045700</name>
</gene>
<evidence type="ECO:0000256" key="1">
    <source>
        <dbReference type="ARBA" id="ARBA00004651"/>
    </source>
</evidence>
<proteinExistence type="inferred from homology"/>
<dbReference type="InterPro" id="IPR051163">
    <property type="entry name" value="Sodium:Solute_Symporter_SSF"/>
</dbReference>
<evidence type="ECO:0000256" key="12">
    <source>
        <dbReference type="SAM" id="MobiDB-lite"/>
    </source>
</evidence>
<dbReference type="Gene3D" id="1.20.1730.10">
    <property type="entry name" value="Sodium/glucose cotransporter"/>
    <property type="match status" value="2"/>
</dbReference>
<keyword evidence="6 13" id="KW-1133">Transmembrane helix</keyword>
<feature type="transmembrane region" description="Helical" evidence="13">
    <location>
        <begin position="324"/>
        <end position="350"/>
    </location>
</feature>
<feature type="transmembrane region" description="Helical" evidence="13">
    <location>
        <begin position="189"/>
        <end position="208"/>
    </location>
</feature>
<keyword evidence="5 13" id="KW-0812">Transmembrane</keyword>
<comment type="similarity">
    <text evidence="2 11">Belongs to the sodium:solute symporter (SSF) (TC 2.A.21) family.</text>
</comment>
<dbReference type="Proteomes" id="UP000735302">
    <property type="component" value="Unassembled WGS sequence"/>
</dbReference>
<evidence type="ECO:0000256" key="7">
    <source>
        <dbReference type="ARBA" id="ARBA00023053"/>
    </source>
</evidence>
<comment type="subcellular location">
    <subcellularLocation>
        <location evidence="1">Cell membrane</location>
        <topology evidence="1">Multi-pass membrane protein</topology>
    </subcellularLocation>
</comment>
<dbReference type="GO" id="GO:0006814">
    <property type="term" value="P:sodium ion transport"/>
    <property type="evidence" value="ECO:0007669"/>
    <property type="project" value="UniProtKB-KW"/>
</dbReference>
<feature type="transmembrane region" description="Helical" evidence="13">
    <location>
        <begin position="83"/>
        <end position="106"/>
    </location>
</feature>
<dbReference type="PANTHER" id="PTHR42985:SF40">
    <property type="entry name" value="LD47995P-RELATED"/>
    <property type="match status" value="1"/>
</dbReference>
<comment type="caution">
    <text evidence="14">The sequence shown here is derived from an EMBL/GenBank/DDBJ whole genome shotgun (WGS) entry which is preliminary data.</text>
</comment>
<dbReference type="CDD" id="cd11492">
    <property type="entry name" value="SLC5sbd_NIS-SMVT"/>
    <property type="match status" value="1"/>
</dbReference>
<evidence type="ECO:0000313" key="15">
    <source>
        <dbReference type="Proteomes" id="UP000735302"/>
    </source>
</evidence>
<name>A0AAV4CQ09_9GAST</name>
<keyword evidence="15" id="KW-1185">Reference proteome</keyword>
<feature type="transmembrane region" description="Helical" evidence="13">
    <location>
        <begin position="13"/>
        <end position="32"/>
    </location>
</feature>
<dbReference type="AlphaFoldDB" id="A0AAV4CQ09"/>
<evidence type="ECO:0000256" key="13">
    <source>
        <dbReference type="SAM" id="Phobius"/>
    </source>
</evidence>
<evidence type="ECO:0000313" key="14">
    <source>
        <dbReference type="EMBL" id="GFO33952.1"/>
    </source>
</evidence>
<evidence type="ECO:0000256" key="8">
    <source>
        <dbReference type="ARBA" id="ARBA00023065"/>
    </source>
</evidence>
<organism evidence="14 15">
    <name type="scientific">Plakobranchus ocellatus</name>
    <dbReference type="NCBI Taxonomy" id="259542"/>
    <lineage>
        <taxon>Eukaryota</taxon>
        <taxon>Metazoa</taxon>
        <taxon>Spiralia</taxon>
        <taxon>Lophotrochozoa</taxon>
        <taxon>Mollusca</taxon>
        <taxon>Gastropoda</taxon>
        <taxon>Heterobranchia</taxon>
        <taxon>Euthyneura</taxon>
        <taxon>Panpulmonata</taxon>
        <taxon>Sacoglossa</taxon>
        <taxon>Placobranchoidea</taxon>
        <taxon>Plakobranchidae</taxon>
        <taxon>Plakobranchus</taxon>
    </lineage>
</organism>
<dbReference type="Pfam" id="PF00474">
    <property type="entry name" value="SSF"/>
    <property type="match status" value="1"/>
</dbReference>
<dbReference type="GO" id="GO:0015293">
    <property type="term" value="F:symporter activity"/>
    <property type="evidence" value="ECO:0007669"/>
    <property type="project" value="TreeGrafter"/>
</dbReference>
<evidence type="ECO:0000256" key="4">
    <source>
        <dbReference type="ARBA" id="ARBA00022475"/>
    </source>
</evidence>